<proteinExistence type="predicted"/>
<keyword evidence="1" id="KW-0472">Membrane</keyword>
<name>A0A841JC57_9SPHI</name>
<dbReference type="InterPro" id="IPR058916">
    <property type="entry name" value="PH_40"/>
</dbReference>
<evidence type="ECO:0000256" key="1">
    <source>
        <dbReference type="SAM" id="Phobius"/>
    </source>
</evidence>
<keyword evidence="1" id="KW-0812">Transmembrane</keyword>
<dbReference type="Pfam" id="PF26566">
    <property type="entry name" value="PH_40"/>
    <property type="match status" value="1"/>
</dbReference>
<feature type="domain" description="PH" evidence="2">
    <location>
        <begin position="133"/>
        <end position="268"/>
    </location>
</feature>
<dbReference type="EMBL" id="JACHCA010000001">
    <property type="protein sequence ID" value="MBB6126055.1"/>
    <property type="molecule type" value="Genomic_DNA"/>
</dbReference>
<organism evidence="3 4">
    <name type="scientific">Mucilaginibacter lappiensis</name>
    <dbReference type="NCBI Taxonomy" id="354630"/>
    <lineage>
        <taxon>Bacteria</taxon>
        <taxon>Pseudomonadati</taxon>
        <taxon>Bacteroidota</taxon>
        <taxon>Sphingobacteriia</taxon>
        <taxon>Sphingobacteriales</taxon>
        <taxon>Sphingobacteriaceae</taxon>
        <taxon>Mucilaginibacter</taxon>
    </lineage>
</organism>
<comment type="caution">
    <text evidence="3">The sequence shown here is derived from an EMBL/GenBank/DDBJ whole genome shotgun (WGS) entry which is preliminary data.</text>
</comment>
<evidence type="ECO:0000313" key="3">
    <source>
        <dbReference type="EMBL" id="MBB6126055.1"/>
    </source>
</evidence>
<sequence length="289" mass="33587">MPQFVSKLQHNTYEKGEFSDKQPRNLDETIDLIKNFPWDIERPLTDIQLTGPSVTIQDNELNYLKLGLYFGGKFCVYYLDKDNHLYEYHVPDLDSVSKLIADFFVSNLDLKLFEKHFFNVGNRAHFITQSFVYTLSMWKFVILIALFFIYLFLISLSVFTTKFNDGSLFVTGLMLLLSGSFLIYTLFVYFKNRHLYLQISKGNGQFSFGLDEQHIVTYNKSDIKQILYYAGKGNSSRNLTGEVTVYFKDGSDIKIPNLLISVVDLLAKFKDHTDNYTVPVNFITQNIFQ</sequence>
<evidence type="ECO:0000313" key="4">
    <source>
        <dbReference type="Proteomes" id="UP000548326"/>
    </source>
</evidence>
<reference evidence="3 4" key="1">
    <citation type="submission" date="2020-08" db="EMBL/GenBank/DDBJ databases">
        <title>Genomic Encyclopedia of Type Strains, Phase IV (KMG-V): Genome sequencing to study the core and pangenomes of soil and plant-associated prokaryotes.</title>
        <authorList>
            <person name="Whitman W."/>
        </authorList>
    </citation>
    <scope>NUCLEOTIDE SEQUENCE [LARGE SCALE GENOMIC DNA]</scope>
    <source>
        <strain evidence="3 4">MP601</strain>
    </source>
</reference>
<feature type="transmembrane region" description="Helical" evidence="1">
    <location>
        <begin position="140"/>
        <end position="160"/>
    </location>
</feature>
<dbReference type="Proteomes" id="UP000548326">
    <property type="component" value="Unassembled WGS sequence"/>
</dbReference>
<dbReference type="RefSeq" id="WP_183584997.1">
    <property type="nucleotide sequence ID" value="NZ_JACHCA010000001.1"/>
</dbReference>
<keyword evidence="1" id="KW-1133">Transmembrane helix</keyword>
<dbReference type="AlphaFoldDB" id="A0A841JC57"/>
<evidence type="ECO:0000259" key="2">
    <source>
        <dbReference type="Pfam" id="PF26566"/>
    </source>
</evidence>
<feature type="transmembrane region" description="Helical" evidence="1">
    <location>
        <begin position="166"/>
        <end position="190"/>
    </location>
</feature>
<protein>
    <recommendedName>
        <fullName evidence="2">PH domain-containing protein</fullName>
    </recommendedName>
</protein>
<gene>
    <name evidence="3" type="ORF">HDF22_000156</name>
</gene>
<accession>A0A841JC57</accession>